<keyword evidence="1" id="KW-0812">Transmembrane</keyword>
<dbReference type="PROSITE" id="PS00280">
    <property type="entry name" value="BPTI_KUNITZ_1"/>
    <property type="match status" value="1"/>
</dbReference>
<dbReference type="PANTHER" id="PTHR47248:SF7">
    <property type="entry name" value="BPTI_KUNITZ INHIBITOR DOMAIN-CONTAINING PROTEIN"/>
    <property type="match status" value="1"/>
</dbReference>
<dbReference type="SMART" id="SM00131">
    <property type="entry name" value="KU"/>
    <property type="match status" value="1"/>
</dbReference>
<dbReference type="WBParaSite" id="PgR013_g066_t03">
    <property type="protein sequence ID" value="PgR013_g066_t03"/>
    <property type="gene ID" value="PgR013_g066"/>
</dbReference>
<dbReference type="CDD" id="cd00109">
    <property type="entry name" value="Kunitz-type"/>
    <property type="match status" value="1"/>
</dbReference>
<evidence type="ECO:0000256" key="1">
    <source>
        <dbReference type="SAM" id="Phobius"/>
    </source>
</evidence>
<keyword evidence="1" id="KW-0472">Membrane</keyword>
<reference evidence="4 5" key="1">
    <citation type="submission" date="2022-11" db="UniProtKB">
        <authorList>
            <consortium name="WormBaseParasite"/>
        </authorList>
    </citation>
    <scope>IDENTIFICATION</scope>
</reference>
<dbReference type="Proteomes" id="UP000887569">
    <property type="component" value="Unplaced"/>
</dbReference>
<evidence type="ECO:0000259" key="2">
    <source>
        <dbReference type="PROSITE" id="PS50279"/>
    </source>
</evidence>
<dbReference type="InterPro" id="IPR006150">
    <property type="entry name" value="Cys_repeat_1"/>
</dbReference>
<dbReference type="WBParaSite" id="PgR013_g066_t06">
    <property type="protein sequence ID" value="PgR013_g066_t06"/>
    <property type="gene ID" value="PgR013_g066"/>
</dbReference>
<dbReference type="WBParaSite" id="PgR013_g066_t01">
    <property type="protein sequence ID" value="PgR013_g066_t01"/>
    <property type="gene ID" value="PgR013_g066"/>
</dbReference>
<name>A0A915ASK2_PARUN</name>
<dbReference type="Gene3D" id="4.10.410.10">
    <property type="entry name" value="Pancreatic trypsin inhibitor Kunitz domain"/>
    <property type="match status" value="1"/>
</dbReference>
<accession>A0A915ASK2</accession>
<dbReference type="PANTHER" id="PTHR47248">
    <property type="entry name" value="PROTEIN CBG06772"/>
    <property type="match status" value="1"/>
</dbReference>
<protein>
    <submittedName>
        <fullName evidence="4 5">BPTI/Kunitz inhibitor domain-containing protein</fullName>
    </submittedName>
</protein>
<dbReference type="Pfam" id="PF00014">
    <property type="entry name" value="Kunitz_BPTI"/>
    <property type="match status" value="1"/>
</dbReference>
<dbReference type="GO" id="GO:0004867">
    <property type="term" value="F:serine-type endopeptidase inhibitor activity"/>
    <property type="evidence" value="ECO:0007669"/>
    <property type="project" value="InterPro"/>
</dbReference>
<evidence type="ECO:0000313" key="3">
    <source>
        <dbReference type="Proteomes" id="UP000887569"/>
    </source>
</evidence>
<dbReference type="WBParaSite" id="PgR013_g066_t05">
    <property type="protein sequence ID" value="PgR013_g066_t05"/>
    <property type="gene ID" value="PgR013_g066"/>
</dbReference>
<proteinExistence type="predicted"/>
<organism evidence="3 4">
    <name type="scientific">Parascaris univalens</name>
    <name type="common">Nematode worm</name>
    <dbReference type="NCBI Taxonomy" id="6257"/>
    <lineage>
        <taxon>Eukaryota</taxon>
        <taxon>Metazoa</taxon>
        <taxon>Ecdysozoa</taxon>
        <taxon>Nematoda</taxon>
        <taxon>Chromadorea</taxon>
        <taxon>Rhabditida</taxon>
        <taxon>Spirurina</taxon>
        <taxon>Ascaridomorpha</taxon>
        <taxon>Ascaridoidea</taxon>
        <taxon>Ascarididae</taxon>
        <taxon>Parascaris</taxon>
    </lineage>
</organism>
<evidence type="ECO:0000313" key="5">
    <source>
        <dbReference type="WBParaSite" id="PgR013_g066_t03"/>
    </source>
</evidence>
<dbReference type="SMART" id="SM00289">
    <property type="entry name" value="WR1"/>
    <property type="match status" value="2"/>
</dbReference>
<dbReference type="PROSITE" id="PS50279">
    <property type="entry name" value="BPTI_KUNITZ_2"/>
    <property type="match status" value="1"/>
</dbReference>
<dbReference type="InterPro" id="IPR052861">
    <property type="entry name" value="BPTI/Kunitz_domain"/>
</dbReference>
<dbReference type="SUPFAM" id="SSF57362">
    <property type="entry name" value="BPTI-like"/>
    <property type="match status" value="1"/>
</dbReference>
<dbReference type="InterPro" id="IPR028150">
    <property type="entry name" value="Lustrin_cystein"/>
</dbReference>
<keyword evidence="3" id="KW-1185">Reference proteome</keyword>
<dbReference type="InterPro" id="IPR036880">
    <property type="entry name" value="Kunitz_BPTI_sf"/>
</dbReference>
<dbReference type="WBParaSite" id="PgR013_g066_t09">
    <property type="protein sequence ID" value="PgR013_g066_t09"/>
    <property type="gene ID" value="PgR013_g066"/>
</dbReference>
<dbReference type="InterPro" id="IPR002223">
    <property type="entry name" value="Kunitz_BPTI"/>
</dbReference>
<evidence type="ECO:0000313" key="4">
    <source>
        <dbReference type="WBParaSite" id="PgR013_g066_t01"/>
    </source>
</evidence>
<dbReference type="AlphaFoldDB" id="A0A915ASK2"/>
<dbReference type="InterPro" id="IPR020901">
    <property type="entry name" value="Prtase_inh_Kunz-CS"/>
</dbReference>
<keyword evidence="1" id="KW-1133">Transmembrane helix</keyword>
<feature type="domain" description="BPTI/Kunitz inhibitor" evidence="2">
    <location>
        <begin position="72"/>
        <end position="126"/>
    </location>
</feature>
<sequence>MKREVPLGFFIKVSQPLSTDHNSPSFNFLFNTNFRIFSSEVIIAMRNCLIIFAIIFSPLLAVVHKRSAASKCRDKMDKGSPCPNGKKAQLSWFFDIETNVCLSFKYNGCGGNSNRFDSIELCEMNCLPPGFGTCALNEEPFKNSNGQQRICSGPEVEECPADYICKHLASFGVCCPKKSEELFAKNYAAACSSGKTVKVERRGRKSNLLGKSCEDDFCPANSSCVQEGIFAHCCD</sequence>
<feature type="transmembrane region" description="Helical" evidence="1">
    <location>
        <begin position="41"/>
        <end position="63"/>
    </location>
</feature>
<dbReference type="Pfam" id="PF14625">
    <property type="entry name" value="Lustrin_cystein"/>
    <property type="match status" value="1"/>
</dbReference>